<dbReference type="SMART" id="SM00338">
    <property type="entry name" value="BRLZ"/>
    <property type="match status" value="1"/>
</dbReference>
<evidence type="ECO:0000256" key="1">
    <source>
        <dbReference type="ARBA" id="ARBA00004123"/>
    </source>
</evidence>
<dbReference type="GO" id="GO:0043565">
    <property type="term" value="F:sequence-specific DNA binding"/>
    <property type="evidence" value="ECO:0007669"/>
    <property type="project" value="InterPro"/>
</dbReference>
<comment type="caution">
    <text evidence="10">The sequence shown here is derived from an EMBL/GenBank/DDBJ whole genome shotgun (WGS) entry which is preliminary data.</text>
</comment>
<dbReference type="InterPro" id="IPR045314">
    <property type="entry name" value="bZIP_plant_GBF1"/>
</dbReference>
<evidence type="ECO:0000256" key="7">
    <source>
        <dbReference type="SAM" id="Coils"/>
    </source>
</evidence>
<dbReference type="PROSITE" id="PS50217">
    <property type="entry name" value="BZIP"/>
    <property type="match status" value="1"/>
</dbReference>
<dbReference type="EMBL" id="SWLB01000026">
    <property type="protein sequence ID" value="KAF3321806.1"/>
    <property type="molecule type" value="Genomic_DNA"/>
</dbReference>
<gene>
    <name evidence="10" type="ORF">FCM35_KLT14022</name>
</gene>
<keyword evidence="11" id="KW-1185">Reference proteome</keyword>
<dbReference type="GO" id="GO:0003700">
    <property type="term" value="F:DNA-binding transcription factor activity"/>
    <property type="evidence" value="ECO:0007669"/>
    <property type="project" value="InterPro"/>
</dbReference>
<evidence type="ECO:0000256" key="6">
    <source>
        <dbReference type="ARBA" id="ARBA00023242"/>
    </source>
</evidence>
<keyword evidence="5" id="KW-0804">Transcription</keyword>
<dbReference type="Gene3D" id="1.20.5.170">
    <property type="match status" value="1"/>
</dbReference>
<dbReference type="PANTHER" id="PTHR45967">
    <property type="entry name" value="G-BOX-BINDING FACTOR 3-RELATED"/>
    <property type="match status" value="1"/>
</dbReference>
<comment type="similarity">
    <text evidence="2">Belongs to the bZIP family.</text>
</comment>
<keyword evidence="7" id="KW-0175">Coiled coil</keyword>
<evidence type="ECO:0000256" key="5">
    <source>
        <dbReference type="ARBA" id="ARBA00023163"/>
    </source>
</evidence>
<dbReference type="InterPro" id="IPR044827">
    <property type="entry name" value="GBF-like"/>
</dbReference>
<protein>
    <submittedName>
        <fullName evidence="10">G-box-binding factor 3</fullName>
    </submittedName>
</protein>
<sequence>MDLEGKNSTETGHEEENKMEQELELDAAHALANLAGSDPISNQSSISEEDEPHQFQAKIGENSKEVEGNRCQNQTLDNMRPSTSINQGEVSSLRGQRNLNESERDAKRQRRILANRESARQTILRRQAFRDELARKVSILSAENMILKKEKENATREYFYQKEMNQQLKDQITPLKEEKTLQPPLSAPAPETPETLSIPAEVSCSLTLGIGVAKVKTVEQRHEAVTPKQKLNQLQSEDELKEGCAPYMPLDATNARRRRMEIARSKQLNRN</sequence>
<evidence type="ECO:0000256" key="3">
    <source>
        <dbReference type="ARBA" id="ARBA00023015"/>
    </source>
</evidence>
<name>A0A833V0H6_9POAL</name>
<feature type="coiled-coil region" evidence="7">
    <location>
        <begin position="130"/>
        <end position="157"/>
    </location>
</feature>
<dbReference type="Proteomes" id="UP000623129">
    <property type="component" value="Unassembled WGS sequence"/>
</dbReference>
<dbReference type="OrthoDB" id="1928614at2759"/>
<reference evidence="10" key="1">
    <citation type="submission" date="2020-01" db="EMBL/GenBank/DDBJ databases">
        <title>Genome sequence of Kobresia littledalei, the first chromosome-level genome in the family Cyperaceae.</title>
        <authorList>
            <person name="Qu G."/>
        </authorList>
    </citation>
    <scope>NUCLEOTIDE SEQUENCE</scope>
    <source>
        <strain evidence="10">C.B.Clarke</strain>
        <tissue evidence="10">Leaf</tissue>
    </source>
</reference>
<feature type="region of interest" description="Disordered" evidence="8">
    <location>
        <begin position="1"/>
        <end position="108"/>
    </location>
</feature>
<keyword evidence="6" id="KW-0539">Nucleus</keyword>
<dbReference type="SUPFAM" id="SSF57959">
    <property type="entry name" value="Leucine zipper domain"/>
    <property type="match status" value="1"/>
</dbReference>
<dbReference type="AlphaFoldDB" id="A0A833V0H6"/>
<dbReference type="InterPro" id="IPR046347">
    <property type="entry name" value="bZIP_sf"/>
</dbReference>
<comment type="subcellular location">
    <subcellularLocation>
        <location evidence="1">Nucleus</location>
    </subcellularLocation>
</comment>
<keyword evidence="4" id="KW-0238">DNA-binding</keyword>
<dbReference type="InterPro" id="IPR004827">
    <property type="entry name" value="bZIP"/>
</dbReference>
<evidence type="ECO:0000313" key="11">
    <source>
        <dbReference type="Proteomes" id="UP000623129"/>
    </source>
</evidence>
<dbReference type="CDD" id="cd14702">
    <property type="entry name" value="bZIP_plant_GBF1"/>
    <property type="match status" value="1"/>
</dbReference>
<organism evidence="10 11">
    <name type="scientific">Carex littledalei</name>
    <dbReference type="NCBI Taxonomy" id="544730"/>
    <lineage>
        <taxon>Eukaryota</taxon>
        <taxon>Viridiplantae</taxon>
        <taxon>Streptophyta</taxon>
        <taxon>Embryophyta</taxon>
        <taxon>Tracheophyta</taxon>
        <taxon>Spermatophyta</taxon>
        <taxon>Magnoliopsida</taxon>
        <taxon>Liliopsida</taxon>
        <taxon>Poales</taxon>
        <taxon>Cyperaceae</taxon>
        <taxon>Cyperoideae</taxon>
        <taxon>Cariceae</taxon>
        <taxon>Carex</taxon>
        <taxon>Carex subgen. Euthyceras</taxon>
    </lineage>
</organism>
<feature type="compositionally biased region" description="Basic and acidic residues" evidence="8">
    <location>
        <begin position="1"/>
        <end position="21"/>
    </location>
</feature>
<accession>A0A833V0H6</accession>
<keyword evidence="3" id="KW-0805">Transcription regulation</keyword>
<evidence type="ECO:0000256" key="8">
    <source>
        <dbReference type="SAM" id="MobiDB-lite"/>
    </source>
</evidence>
<dbReference type="PANTHER" id="PTHR45967:SF28">
    <property type="entry name" value="BASIC-LEUCINE ZIPPER (BZIP) TRANSCRIPTION FACTOR FAMILY PROTEIN"/>
    <property type="match status" value="1"/>
</dbReference>
<feature type="compositionally biased region" description="Polar residues" evidence="8">
    <location>
        <begin position="70"/>
        <end position="99"/>
    </location>
</feature>
<evidence type="ECO:0000259" key="9">
    <source>
        <dbReference type="PROSITE" id="PS50217"/>
    </source>
</evidence>
<proteinExistence type="inferred from homology"/>
<dbReference type="GO" id="GO:0005634">
    <property type="term" value="C:nucleus"/>
    <property type="evidence" value="ECO:0007669"/>
    <property type="project" value="UniProtKB-SubCell"/>
</dbReference>
<feature type="domain" description="BZIP" evidence="9">
    <location>
        <begin position="105"/>
        <end position="168"/>
    </location>
</feature>
<evidence type="ECO:0000256" key="4">
    <source>
        <dbReference type="ARBA" id="ARBA00023125"/>
    </source>
</evidence>
<dbReference type="Pfam" id="PF00170">
    <property type="entry name" value="bZIP_1"/>
    <property type="match status" value="1"/>
</dbReference>
<evidence type="ECO:0000256" key="2">
    <source>
        <dbReference type="ARBA" id="ARBA00007163"/>
    </source>
</evidence>
<evidence type="ECO:0000313" key="10">
    <source>
        <dbReference type="EMBL" id="KAF3321806.1"/>
    </source>
</evidence>